<dbReference type="AlphaFoldDB" id="A0A679JDS7"/>
<evidence type="ECO:0000313" key="2">
    <source>
        <dbReference type="EMBL" id="CAA2108999.1"/>
    </source>
</evidence>
<proteinExistence type="predicted"/>
<feature type="compositionally biased region" description="Low complexity" evidence="1">
    <location>
        <begin position="44"/>
        <end position="62"/>
    </location>
</feature>
<evidence type="ECO:0000256" key="1">
    <source>
        <dbReference type="SAM" id="MobiDB-lite"/>
    </source>
</evidence>
<dbReference type="SUPFAM" id="SSF52540">
    <property type="entry name" value="P-loop containing nucleoside triphosphate hydrolases"/>
    <property type="match status" value="1"/>
</dbReference>
<dbReference type="InterPro" id="IPR027417">
    <property type="entry name" value="P-loop_NTPase"/>
</dbReference>
<gene>
    <name evidence="2" type="ORF">MBUL_04492</name>
</gene>
<feature type="region of interest" description="Disordered" evidence="1">
    <location>
        <begin position="1"/>
        <end position="84"/>
    </location>
</feature>
<organism evidence="2">
    <name type="scientific">Methylobacterium bullatum</name>
    <dbReference type="NCBI Taxonomy" id="570505"/>
    <lineage>
        <taxon>Bacteria</taxon>
        <taxon>Pseudomonadati</taxon>
        <taxon>Pseudomonadota</taxon>
        <taxon>Alphaproteobacteria</taxon>
        <taxon>Hyphomicrobiales</taxon>
        <taxon>Methylobacteriaceae</taxon>
        <taxon>Methylobacterium</taxon>
    </lineage>
</organism>
<name>A0A679JDS7_9HYPH</name>
<geneLocation type="plasmid" evidence="2">
    <name>3</name>
</geneLocation>
<feature type="compositionally biased region" description="Basic and acidic residues" evidence="1">
    <location>
        <begin position="12"/>
        <end position="25"/>
    </location>
</feature>
<protein>
    <recommendedName>
        <fullName evidence="3">ATP-binding protein</fullName>
    </recommendedName>
</protein>
<sequence length="550" mass="59907">MAAGKGAPPNDPKADIARLVDEARPIGDGGDEGDAPAAKRRKAASGSKAPRGGKGTAKATKATGDKPEAADKAKKRHRTPQRDSLMALTEDCDLWHNADGDAFATFLKGDHRENWPVRSDIFRRWLCARAYEKTGAVPGSQAVEDTLRVLEARATTEGREATPWLRVGAQNGFLYIDLCDAGWNVVEIGPKGWHIIQGHGLPFVRYRAMRALPVPEGGSGIETLRRFVNVASDEDFALVVAWLVTALRERGPYPILVVNGEQGSGKSTFSRVLRTLVDPNVAPIRSVPRDDRDLIISANNAHVLAMDNLSKVDAWLADGLCRLASGAGHSTRKLTTDSDEAIFMAARPIILNGIPALTDRADLASRAVTVRLTPIPDDERRAEDDFWADWERMQPEVFGALCDALSAAVGNIASVRLDRAPRLADFTKWMTAAEPGLGWEAGTFAQAYGSNRREVSEHAFEADPVAVAVVAFVTGRAEGWEGTATDLLKAIDGITMESVKRLRSWPQSPQGLGNRLERCAPLLRERGFLFEKRHSGIRTIRIVPIARREA</sequence>
<evidence type="ECO:0008006" key="3">
    <source>
        <dbReference type="Google" id="ProtNLM"/>
    </source>
</evidence>
<accession>A0A679JDS7</accession>
<dbReference type="EMBL" id="LR743506">
    <property type="protein sequence ID" value="CAA2108999.1"/>
    <property type="molecule type" value="Genomic_DNA"/>
</dbReference>
<feature type="compositionally biased region" description="Basic and acidic residues" evidence="1">
    <location>
        <begin position="63"/>
        <end position="72"/>
    </location>
</feature>
<keyword evidence="2" id="KW-0614">Plasmid</keyword>
<reference evidence="2" key="1">
    <citation type="submission" date="2019-12" db="EMBL/GenBank/DDBJ databases">
        <authorList>
            <person name="Cremers G."/>
        </authorList>
    </citation>
    <scope>NUCLEOTIDE SEQUENCE</scope>
    <source>
        <strain evidence="2">Mbul1</strain>
        <plasmid evidence="2">3</plasmid>
    </source>
</reference>